<proteinExistence type="predicted"/>
<dbReference type="GO" id="GO:0051213">
    <property type="term" value="F:dioxygenase activity"/>
    <property type="evidence" value="ECO:0007669"/>
    <property type="project" value="UniProtKB-KW"/>
</dbReference>
<keyword evidence="3" id="KW-1185">Reference proteome</keyword>
<sequence length="125" mass="14175">MAALNHIIIPARDKDRSAEFLADILGAKAEPQWGPFRPVRTSNGVTLDFVTSTDVRTQHYAFLVDDAEFDAAFERLKQAGVVYYADHDKSGRGEINHYWGGRGFYFEDPNGHWLELLTRPYGSLK</sequence>
<dbReference type="Gene3D" id="3.10.180.10">
    <property type="entry name" value="2,3-Dihydroxybiphenyl 1,2-Dioxygenase, domain 1"/>
    <property type="match status" value="1"/>
</dbReference>
<dbReference type="InterPro" id="IPR037523">
    <property type="entry name" value="VOC_core"/>
</dbReference>
<dbReference type="CDD" id="cd08351">
    <property type="entry name" value="ChaP_like"/>
    <property type="match status" value="1"/>
</dbReference>
<evidence type="ECO:0000259" key="1">
    <source>
        <dbReference type="PROSITE" id="PS51819"/>
    </source>
</evidence>
<dbReference type="Pfam" id="PF00903">
    <property type="entry name" value="Glyoxalase"/>
    <property type="match status" value="1"/>
</dbReference>
<feature type="domain" description="VOC" evidence="1">
    <location>
        <begin position="3"/>
        <end position="119"/>
    </location>
</feature>
<dbReference type="EMBL" id="FUWJ01000007">
    <property type="protein sequence ID" value="SKA24206.1"/>
    <property type="molecule type" value="Genomic_DNA"/>
</dbReference>
<dbReference type="STRING" id="225324.SAMN02745126_04380"/>
<dbReference type="InterPro" id="IPR004360">
    <property type="entry name" value="Glyas_Fos-R_dOase_dom"/>
</dbReference>
<dbReference type="SUPFAM" id="SSF54593">
    <property type="entry name" value="Glyoxalase/Bleomycin resistance protein/Dihydroxybiphenyl dioxygenase"/>
    <property type="match status" value="1"/>
</dbReference>
<organism evidence="2 3">
    <name type="scientific">Enhydrobacter aerosaccus</name>
    <dbReference type="NCBI Taxonomy" id="225324"/>
    <lineage>
        <taxon>Bacteria</taxon>
        <taxon>Pseudomonadati</taxon>
        <taxon>Pseudomonadota</taxon>
        <taxon>Alphaproteobacteria</taxon>
        <taxon>Hyphomicrobiales</taxon>
        <taxon>Enhydrobacter</taxon>
    </lineage>
</organism>
<keyword evidence="2" id="KW-0560">Oxidoreductase</keyword>
<name>A0A1T4S7Z5_9HYPH</name>
<dbReference type="AlphaFoldDB" id="A0A1T4S7Z5"/>
<reference evidence="3" key="1">
    <citation type="submission" date="2017-02" db="EMBL/GenBank/DDBJ databases">
        <authorList>
            <person name="Varghese N."/>
            <person name="Submissions S."/>
        </authorList>
    </citation>
    <scope>NUCLEOTIDE SEQUENCE [LARGE SCALE GENOMIC DNA]</scope>
    <source>
        <strain evidence="3">ATCC 27094</strain>
    </source>
</reference>
<protein>
    <submittedName>
        <fullName evidence="2">Catechol 2,3-dioxygenase</fullName>
    </submittedName>
</protein>
<dbReference type="OrthoDB" id="9806945at2"/>
<gene>
    <name evidence="2" type="ORF">SAMN02745126_04380</name>
</gene>
<dbReference type="PROSITE" id="PS51819">
    <property type="entry name" value="VOC"/>
    <property type="match status" value="1"/>
</dbReference>
<evidence type="ECO:0000313" key="2">
    <source>
        <dbReference type="EMBL" id="SKA24206.1"/>
    </source>
</evidence>
<dbReference type="RefSeq" id="WP_085936060.1">
    <property type="nucleotide sequence ID" value="NZ_FUWJ01000007.1"/>
</dbReference>
<dbReference type="Proteomes" id="UP000190092">
    <property type="component" value="Unassembled WGS sequence"/>
</dbReference>
<dbReference type="InterPro" id="IPR029068">
    <property type="entry name" value="Glyas_Bleomycin-R_OHBP_Dase"/>
</dbReference>
<keyword evidence="2" id="KW-0223">Dioxygenase</keyword>
<accession>A0A1T4S7Z5</accession>
<evidence type="ECO:0000313" key="3">
    <source>
        <dbReference type="Proteomes" id="UP000190092"/>
    </source>
</evidence>